<gene>
    <name evidence="1" type="ORF">B0J13DRAFT_632306</name>
</gene>
<comment type="caution">
    <text evidence="1">The sequence shown here is derived from an EMBL/GenBank/DDBJ whole genome shotgun (WGS) entry which is preliminary data.</text>
</comment>
<dbReference type="SUPFAM" id="SSF54001">
    <property type="entry name" value="Cysteine proteinases"/>
    <property type="match status" value="1"/>
</dbReference>
<evidence type="ECO:0000313" key="2">
    <source>
        <dbReference type="Proteomes" id="UP000717696"/>
    </source>
</evidence>
<keyword evidence="2" id="KW-1185">Reference proteome</keyword>
<dbReference type="EMBL" id="JAGMUU010000069">
    <property type="protein sequence ID" value="KAH7109744.1"/>
    <property type="molecule type" value="Genomic_DNA"/>
</dbReference>
<dbReference type="InterPro" id="IPR038765">
    <property type="entry name" value="Papain-like_cys_pep_sf"/>
</dbReference>
<sequence length="258" mass="28821">MSLEDAQEYFPPRANAARSRELAAINQGPALLHPRTEWPKPKNPTTIDALGKLQDVDFMKNVPPRPLYNDGAMPFGKLWKDEWAGEDGLSAFLSMVTYGLEDIVTVLPAMVLAPSPVVETNLPKRSKEPSDRTFPVLFPKDLVTQCRLNSHQEAGRHTVKQDIFDKRFIVGLVNYNNFHWASYIFDRRLGQAFYYDTLGGRPLVTRQKAFACGVCFPNDIVPVLFRPVSGVPKYSGPTAETVNITSHAPCVHLSHIAS</sequence>
<reference evidence="1" key="1">
    <citation type="journal article" date="2021" name="Nat. Commun.">
        <title>Genetic determinants of endophytism in the Arabidopsis root mycobiome.</title>
        <authorList>
            <person name="Mesny F."/>
            <person name="Miyauchi S."/>
            <person name="Thiergart T."/>
            <person name="Pickel B."/>
            <person name="Atanasova L."/>
            <person name="Karlsson M."/>
            <person name="Huettel B."/>
            <person name="Barry K.W."/>
            <person name="Haridas S."/>
            <person name="Chen C."/>
            <person name="Bauer D."/>
            <person name="Andreopoulos W."/>
            <person name="Pangilinan J."/>
            <person name="LaButti K."/>
            <person name="Riley R."/>
            <person name="Lipzen A."/>
            <person name="Clum A."/>
            <person name="Drula E."/>
            <person name="Henrissat B."/>
            <person name="Kohler A."/>
            <person name="Grigoriev I.V."/>
            <person name="Martin F.M."/>
            <person name="Hacquard S."/>
        </authorList>
    </citation>
    <scope>NUCLEOTIDE SEQUENCE</scope>
    <source>
        <strain evidence="1">MPI-CAGE-AT-0021</strain>
    </source>
</reference>
<accession>A0A9P9I7Y1</accession>
<dbReference type="Gene3D" id="3.40.395.10">
    <property type="entry name" value="Adenoviral Proteinase, Chain A"/>
    <property type="match status" value="1"/>
</dbReference>
<dbReference type="AlphaFoldDB" id="A0A9P9I7Y1"/>
<evidence type="ECO:0008006" key="3">
    <source>
        <dbReference type="Google" id="ProtNLM"/>
    </source>
</evidence>
<proteinExistence type="predicted"/>
<name>A0A9P9I7Y1_9HYPO</name>
<organism evidence="1 2">
    <name type="scientific">Dactylonectria estremocensis</name>
    <dbReference type="NCBI Taxonomy" id="1079267"/>
    <lineage>
        <taxon>Eukaryota</taxon>
        <taxon>Fungi</taxon>
        <taxon>Dikarya</taxon>
        <taxon>Ascomycota</taxon>
        <taxon>Pezizomycotina</taxon>
        <taxon>Sordariomycetes</taxon>
        <taxon>Hypocreomycetidae</taxon>
        <taxon>Hypocreales</taxon>
        <taxon>Nectriaceae</taxon>
        <taxon>Dactylonectria</taxon>
    </lineage>
</organism>
<evidence type="ECO:0000313" key="1">
    <source>
        <dbReference type="EMBL" id="KAH7109744.1"/>
    </source>
</evidence>
<protein>
    <recommendedName>
        <fullName evidence="3">Ubiquitin-like protease family profile domain-containing protein</fullName>
    </recommendedName>
</protein>
<dbReference type="Proteomes" id="UP000717696">
    <property type="component" value="Unassembled WGS sequence"/>
</dbReference>